<evidence type="ECO:0000313" key="3">
    <source>
        <dbReference type="Proteomes" id="UP001597262"/>
    </source>
</evidence>
<dbReference type="Pfam" id="PF19789">
    <property type="entry name" value="DUF6273"/>
    <property type="match status" value="1"/>
</dbReference>
<accession>A0ABW3RTH4</accession>
<comment type="caution">
    <text evidence="2">The sequence shown here is derived from an EMBL/GenBank/DDBJ whole genome shotgun (WGS) entry which is preliminary data.</text>
</comment>
<gene>
    <name evidence="2" type="ORF">ACFQ3W_05655</name>
</gene>
<feature type="domain" description="DUF6273" evidence="1">
    <location>
        <begin position="26"/>
        <end position="204"/>
    </location>
</feature>
<dbReference type="InterPro" id="IPR046240">
    <property type="entry name" value="DUF6273"/>
</dbReference>
<name>A0ABW3RTH4_9BACL</name>
<keyword evidence="3" id="KW-1185">Reference proteome</keyword>
<sequence>MRMNEFNIGSTMPFGGYTWRILDIKNNAALIITEDIIEQRAYHDAYKDITWAECALRKYLNGEFYNKFNATDKSRIIPVINNNFDNQWYGSKGGEDTQDSVFLLSIEEVVCKYFGDSSSKLQNRGKNQRYWFERKDENNSKRIARLEGKNWGTWWWLRSPGRVNVKAVYIHGDGNIGIQGNNILKGNISDGECKGGVRPALWLKL</sequence>
<protein>
    <submittedName>
        <fullName evidence="2">DUF6273 domain-containing protein</fullName>
    </submittedName>
</protein>
<organism evidence="2 3">
    <name type="scientific">Paenibacillus puldeungensis</name>
    <dbReference type="NCBI Taxonomy" id="696536"/>
    <lineage>
        <taxon>Bacteria</taxon>
        <taxon>Bacillati</taxon>
        <taxon>Bacillota</taxon>
        <taxon>Bacilli</taxon>
        <taxon>Bacillales</taxon>
        <taxon>Paenibacillaceae</taxon>
        <taxon>Paenibacillus</taxon>
    </lineage>
</organism>
<dbReference type="RefSeq" id="WP_379317509.1">
    <property type="nucleotide sequence ID" value="NZ_JBHTLM010000003.1"/>
</dbReference>
<reference evidence="3" key="1">
    <citation type="journal article" date="2019" name="Int. J. Syst. Evol. Microbiol.">
        <title>The Global Catalogue of Microorganisms (GCM) 10K type strain sequencing project: providing services to taxonomists for standard genome sequencing and annotation.</title>
        <authorList>
            <consortium name="The Broad Institute Genomics Platform"/>
            <consortium name="The Broad Institute Genome Sequencing Center for Infectious Disease"/>
            <person name="Wu L."/>
            <person name="Ma J."/>
        </authorList>
    </citation>
    <scope>NUCLEOTIDE SEQUENCE [LARGE SCALE GENOMIC DNA]</scope>
    <source>
        <strain evidence="3">CCUG 59189</strain>
    </source>
</reference>
<proteinExistence type="predicted"/>
<evidence type="ECO:0000259" key="1">
    <source>
        <dbReference type="Pfam" id="PF19789"/>
    </source>
</evidence>
<evidence type="ECO:0000313" key="2">
    <source>
        <dbReference type="EMBL" id="MFD1175789.1"/>
    </source>
</evidence>
<dbReference type="Proteomes" id="UP001597262">
    <property type="component" value="Unassembled WGS sequence"/>
</dbReference>
<dbReference type="EMBL" id="JBHTLM010000003">
    <property type="protein sequence ID" value="MFD1175789.1"/>
    <property type="molecule type" value="Genomic_DNA"/>
</dbReference>